<organism evidence="2 3">
    <name type="scientific">Acidianus sulfidivorans JP7</name>
    <dbReference type="NCBI Taxonomy" id="619593"/>
    <lineage>
        <taxon>Archaea</taxon>
        <taxon>Thermoproteota</taxon>
        <taxon>Thermoprotei</taxon>
        <taxon>Sulfolobales</taxon>
        <taxon>Sulfolobaceae</taxon>
        <taxon>Acidianus</taxon>
    </lineage>
</organism>
<gene>
    <name evidence="1" type="ORF">DFR86_00060</name>
    <name evidence="2" type="ORF">DFR86_11790</name>
</gene>
<evidence type="ECO:0000313" key="2">
    <source>
        <dbReference type="EMBL" id="AWR98359.1"/>
    </source>
</evidence>
<accession>A0A2U9IQN8</accession>
<proteinExistence type="predicted"/>
<evidence type="ECO:0008006" key="4">
    <source>
        <dbReference type="Google" id="ProtNLM"/>
    </source>
</evidence>
<dbReference type="Proteomes" id="UP000248410">
    <property type="component" value="Chromosome"/>
</dbReference>
<dbReference type="EMBL" id="CP029288">
    <property type="protein sequence ID" value="AWR98359.1"/>
    <property type="molecule type" value="Genomic_DNA"/>
</dbReference>
<name>A0A2U9IQN8_9CREN</name>
<evidence type="ECO:0000313" key="3">
    <source>
        <dbReference type="Proteomes" id="UP000248410"/>
    </source>
</evidence>
<dbReference type="AlphaFoldDB" id="A0A2U9IQN8"/>
<evidence type="ECO:0000313" key="1">
    <source>
        <dbReference type="EMBL" id="AWR98156.1"/>
    </source>
</evidence>
<protein>
    <recommendedName>
        <fullName evidence="4">Transposase</fullName>
    </recommendedName>
</protein>
<sequence length="27" mass="3611">MRSVNHLRKNYRDKLYLMQYRRLQEWI</sequence>
<dbReference type="EMBL" id="CP029288">
    <property type="protein sequence ID" value="AWR98156.1"/>
    <property type="molecule type" value="Genomic_DNA"/>
</dbReference>
<keyword evidence="3" id="KW-1185">Reference proteome</keyword>
<reference evidence="2 3" key="1">
    <citation type="submission" date="2018-05" db="EMBL/GenBank/DDBJ databases">
        <title>Complete Genome Sequences of Extremely Thermoacidophilic, Metal-Mobilizing Type-Strain Members of the Archaeal Family Sulfolobaceae: Acidianus brierleyi DSM-1651T, Acidianus sulfidivorans DSM-18786T, Metallosphaera hakonensis DSM-7519T, and Metallosphaera prunae DSM-10039T.</title>
        <authorList>
            <person name="Counts J.A."/>
            <person name="Kelly R.M."/>
        </authorList>
    </citation>
    <scope>NUCLEOTIDE SEQUENCE [LARGE SCALE GENOMIC DNA]</scope>
    <source>
        <strain evidence="2 3">JP7</strain>
    </source>
</reference>